<sequence>MCCLDSIFSRENKIVDLGAFFCWLLVYLTKTLLSFPEVQMLLCSSFFQFGKGKQLFHKPVWSVMKDLAIEAKAVIKILSFQIIVAQGITGSFPWSALSFAPMWLELMGFYTHRNWNSIDHICIYKFFGRSSLRVLAENRKMY</sequence>
<keyword evidence="3" id="KW-0812">Transmembrane</keyword>
<name>A0A368SKM4_SETIT</name>
<evidence type="ECO:0000256" key="2">
    <source>
        <dbReference type="ARBA" id="ARBA00022448"/>
    </source>
</evidence>
<dbReference type="GO" id="GO:0016020">
    <property type="term" value="C:membrane"/>
    <property type="evidence" value="ECO:0007669"/>
    <property type="project" value="UniProtKB-SubCell"/>
</dbReference>
<evidence type="ECO:0000313" key="6">
    <source>
        <dbReference type="EMBL" id="RCV42938.1"/>
    </source>
</evidence>
<dbReference type="STRING" id="4555.A0A368SKM4"/>
<dbReference type="EMBL" id="CM003536">
    <property type="protein sequence ID" value="RCV42938.1"/>
    <property type="molecule type" value="Genomic_DNA"/>
</dbReference>
<keyword evidence="4" id="KW-1133">Transmembrane helix</keyword>
<dbReference type="InterPro" id="IPR044770">
    <property type="entry name" value="MFS_spinster-like"/>
</dbReference>
<reference evidence="6" key="2">
    <citation type="submission" date="2015-07" db="EMBL/GenBank/DDBJ databases">
        <authorList>
            <person name="Noorani M."/>
        </authorList>
    </citation>
    <scope>NUCLEOTIDE SEQUENCE</scope>
    <source>
        <strain evidence="6">Yugu1</strain>
    </source>
</reference>
<comment type="subcellular location">
    <subcellularLocation>
        <location evidence="1">Membrane</location>
        <topology evidence="1">Multi-pass membrane protein</topology>
    </subcellularLocation>
</comment>
<evidence type="ECO:0000256" key="5">
    <source>
        <dbReference type="ARBA" id="ARBA00023136"/>
    </source>
</evidence>
<gene>
    <name evidence="6" type="ORF">SETIT_9G255800v2</name>
</gene>
<dbReference type="PANTHER" id="PTHR23505:SF74">
    <property type="entry name" value="OS08G0409900 PROTEIN"/>
    <property type="match status" value="1"/>
</dbReference>
<dbReference type="OrthoDB" id="1713348at2759"/>
<dbReference type="AlphaFoldDB" id="A0A368SKM4"/>
<keyword evidence="5" id="KW-0472">Membrane</keyword>
<organism evidence="6">
    <name type="scientific">Setaria italica</name>
    <name type="common">Foxtail millet</name>
    <name type="synonym">Panicum italicum</name>
    <dbReference type="NCBI Taxonomy" id="4555"/>
    <lineage>
        <taxon>Eukaryota</taxon>
        <taxon>Viridiplantae</taxon>
        <taxon>Streptophyta</taxon>
        <taxon>Embryophyta</taxon>
        <taxon>Tracheophyta</taxon>
        <taxon>Spermatophyta</taxon>
        <taxon>Magnoliopsida</taxon>
        <taxon>Liliopsida</taxon>
        <taxon>Poales</taxon>
        <taxon>Poaceae</taxon>
        <taxon>PACMAD clade</taxon>
        <taxon>Panicoideae</taxon>
        <taxon>Panicodae</taxon>
        <taxon>Paniceae</taxon>
        <taxon>Cenchrinae</taxon>
        <taxon>Setaria</taxon>
    </lineage>
</organism>
<accession>A0A368SKM4</accession>
<evidence type="ECO:0000256" key="3">
    <source>
        <dbReference type="ARBA" id="ARBA00022692"/>
    </source>
</evidence>
<protein>
    <submittedName>
        <fullName evidence="6">Uncharacterized protein</fullName>
    </submittedName>
</protein>
<reference evidence="6" key="1">
    <citation type="journal article" date="2012" name="Nat. Biotechnol.">
        <title>Reference genome sequence of the model plant Setaria.</title>
        <authorList>
            <person name="Bennetzen J.L."/>
            <person name="Schmutz J."/>
            <person name="Wang H."/>
            <person name="Percifield R."/>
            <person name="Hawkins J."/>
            <person name="Pontaroli A.C."/>
            <person name="Estep M."/>
            <person name="Feng L."/>
            <person name="Vaughn J.N."/>
            <person name="Grimwood J."/>
            <person name="Jenkins J."/>
            <person name="Barry K."/>
            <person name="Lindquist E."/>
            <person name="Hellsten U."/>
            <person name="Deshpande S."/>
            <person name="Wang X."/>
            <person name="Wu X."/>
            <person name="Mitros T."/>
            <person name="Triplett J."/>
            <person name="Yang X."/>
            <person name="Ye C.Y."/>
            <person name="Mauro-Herrera M."/>
            <person name="Wang L."/>
            <person name="Li P."/>
            <person name="Sharma M."/>
            <person name="Sharma R."/>
            <person name="Ronald P.C."/>
            <person name="Panaud O."/>
            <person name="Kellogg E.A."/>
            <person name="Brutnell T.P."/>
            <person name="Doust A.N."/>
            <person name="Tuskan G.A."/>
            <person name="Rokhsar D."/>
            <person name="Devos K.M."/>
        </authorList>
    </citation>
    <scope>NUCLEOTIDE SEQUENCE [LARGE SCALE GENOMIC DNA]</scope>
    <source>
        <strain evidence="6">Yugu1</strain>
    </source>
</reference>
<evidence type="ECO:0000256" key="4">
    <source>
        <dbReference type="ARBA" id="ARBA00022989"/>
    </source>
</evidence>
<proteinExistence type="predicted"/>
<keyword evidence="2" id="KW-0813">Transport</keyword>
<evidence type="ECO:0000256" key="1">
    <source>
        <dbReference type="ARBA" id="ARBA00004141"/>
    </source>
</evidence>
<dbReference type="PANTHER" id="PTHR23505">
    <property type="entry name" value="SPINSTER"/>
    <property type="match status" value="1"/>
</dbReference>